<dbReference type="Gene3D" id="1.20.1270.50">
    <property type="entry name" value="Glycoside hydrolase family 38, central domain"/>
    <property type="match status" value="1"/>
</dbReference>
<dbReference type="InterPro" id="IPR015341">
    <property type="entry name" value="Glyco_hydro_38_cen"/>
</dbReference>
<evidence type="ECO:0000256" key="4">
    <source>
        <dbReference type="ARBA" id="ARBA00023295"/>
    </source>
</evidence>
<dbReference type="InterPro" id="IPR041509">
    <property type="entry name" value="GH38_beta-1"/>
</dbReference>
<dbReference type="SUPFAM" id="SSF88688">
    <property type="entry name" value="Families 57/38 glycoside transferase middle domain"/>
    <property type="match status" value="1"/>
</dbReference>
<dbReference type="InterPro" id="IPR027291">
    <property type="entry name" value="Glyco_hydro_38_N_sf"/>
</dbReference>
<dbReference type="SUPFAM" id="SSF74650">
    <property type="entry name" value="Galactose mutarotase-like"/>
    <property type="match status" value="1"/>
</dbReference>
<feature type="domain" description="Glycoside hydrolase family 38 central" evidence="6">
    <location>
        <begin position="320"/>
        <end position="393"/>
    </location>
</feature>
<evidence type="ECO:0000256" key="5">
    <source>
        <dbReference type="SAM" id="MobiDB-lite"/>
    </source>
</evidence>
<dbReference type="InterPro" id="IPR011013">
    <property type="entry name" value="Gal_mutarotase_sf_dom"/>
</dbReference>
<dbReference type="EC" id="3.2.1.24" evidence="7"/>
<keyword evidence="2" id="KW-0479">Metal-binding</keyword>
<dbReference type="PANTHER" id="PTHR46017">
    <property type="entry name" value="ALPHA-MANNOSIDASE 2C1"/>
    <property type="match status" value="1"/>
</dbReference>
<name>A0AAP5LMS5_PAEAM</name>
<dbReference type="InterPro" id="IPR037094">
    <property type="entry name" value="Glyco_hydro_38_cen_sf"/>
</dbReference>
<dbReference type="Pfam" id="PF01074">
    <property type="entry name" value="Glyco_hydro_38N"/>
    <property type="match status" value="1"/>
</dbReference>
<dbReference type="GO" id="GO:0006013">
    <property type="term" value="P:mannose metabolic process"/>
    <property type="evidence" value="ECO:0007669"/>
    <property type="project" value="InterPro"/>
</dbReference>
<dbReference type="AlphaFoldDB" id="A0AAP5LMS5"/>
<evidence type="ECO:0000313" key="7">
    <source>
        <dbReference type="EMBL" id="MDR6724912.1"/>
    </source>
</evidence>
<dbReference type="GO" id="GO:0030246">
    <property type="term" value="F:carbohydrate binding"/>
    <property type="evidence" value="ECO:0007669"/>
    <property type="project" value="InterPro"/>
</dbReference>
<reference evidence="7" key="1">
    <citation type="submission" date="2023-07" db="EMBL/GenBank/DDBJ databases">
        <title>Sorghum-associated microbial communities from plants grown in Nebraska, USA.</title>
        <authorList>
            <person name="Schachtman D."/>
        </authorList>
    </citation>
    <scope>NUCLEOTIDE SEQUENCE</scope>
    <source>
        <strain evidence="7">BE80</strain>
    </source>
</reference>
<feature type="compositionally biased region" description="Polar residues" evidence="5">
    <location>
        <begin position="1"/>
        <end position="21"/>
    </location>
</feature>
<dbReference type="GO" id="GO:0004559">
    <property type="term" value="F:alpha-mannosidase activity"/>
    <property type="evidence" value="ECO:0007669"/>
    <property type="project" value="UniProtKB-EC"/>
</dbReference>
<dbReference type="InterPro" id="IPR041147">
    <property type="entry name" value="GH38_C"/>
</dbReference>
<evidence type="ECO:0000313" key="8">
    <source>
        <dbReference type="Proteomes" id="UP001254832"/>
    </source>
</evidence>
<dbReference type="CDD" id="cd10814">
    <property type="entry name" value="GH38N_AMII_SpGH38_like"/>
    <property type="match status" value="1"/>
</dbReference>
<evidence type="ECO:0000256" key="3">
    <source>
        <dbReference type="ARBA" id="ARBA00022801"/>
    </source>
</evidence>
<dbReference type="InterPro" id="IPR011330">
    <property type="entry name" value="Glyco_hydro/deAcase_b/a-brl"/>
</dbReference>
<keyword evidence="4 7" id="KW-0326">Glycosidase</keyword>
<comment type="similarity">
    <text evidence="1">Belongs to the glycosyl hydrolase 38 family.</text>
</comment>
<evidence type="ECO:0000256" key="1">
    <source>
        <dbReference type="ARBA" id="ARBA00009792"/>
    </source>
</evidence>
<dbReference type="SMART" id="SM00872">
    <property type="entry name" value="Alpha-mann_mid"/>
    <property type="match status" value="1"/>
</dbReference>
<dbReference type="InterPro" id="IPR028995">
    <property type="entry name" value="Glyco_hydro_57/38_cen_sf"/>
</dbReference>
<dbReference type="RefSeq" id="WP_310141680.1">
    <property type="nucleotide sequence ID" value="NZ_JAVDTR010000009.1"/>
</dbReference>
<dbReference type="GO" id="GO:0046872">
    <property type="term" value="F:metal ion binding"/>
    <property type="evidence" value="ECO:0007669"/>
    <property type="project" value="UniProtKB-KW"/>
</dbReference>
<sequence length="954" mass="108153">MTQQHTEPTTQADQDLTTESGSRPPKSKRAHIISHTHWDREWYLPYEKHHMRLVQLVDSLLDQLDEGLDYKSFYLDGQTIIIEDYLQVRPEQKERLEKHIRNGRIVIGPWYILQDAFLTSGEANVRNMQVGHQDAKRYGTPSKIGYFPDTFGLVGQTPQLMLQSGIDNVFFGRGVKPTGFNNTVSDEGYESSFSELMWEGPDGSKVLGVLFANWYSNGNEVPVDEASARKFWETKLADAEKYASTNELLYMNGCDHQPIQRDLPEAIRMAEQLYPDIEFVHSNFPDYLEALRGNAEHELSTVKGELRSQRTDGWGTLVNTASARVYLKQMNQLGQAMLEKVAEPLASYAYLLGRAYPHDQLTYAWKTLMQNHPHDSICGCSVDEVHREMVTRFDKSRHVAEALVEQSSSEIASMVDTSIFTSYGGDARPLITFNTTGWERSGVVQMELDAARRYFRDGYSLEEMALQMNEIDLSNRILVDEHGASVPCAVEDLGLQFGYDLPDDRFRQPYSCRRVRITFEAEKVPALGLKTYAWVRSEGISNEEVHDGQLSNEATLQHKERGMENEHLSVVIADNGSFSITDKRTGRTYHDLGIYEDVGDIGNEYMFKQPENEVARTTQDLVAEIRVIENTAYRISYEMVHHWEVPESADELLDREQRELIYYPYRKAKRSVSMIPFKIRTVVSLSRSGKGIHMETTFNNQAKDHRVRALFPTDLKSAVHHADSMFEIATRDNIPAPEWQNPSNTQHQQSFVDVSEDQAGLVVANLGLNEYEVLQDGRNTIAVTLLRAVGELGDWGLFPTPEAQCLGEHSFQLEIIPHHGHAAAADAYIEAYQFQVPWTRVQTEVHPGDLTPSHSLLAWQGEGLAFSSLKVNTDSGDLMLRWYNMTTEATTLRLAATPTSSLSWEAMYKSNVLEEEGETYEASQIEGASSVSFASKEWIMQTGACEIVTVGLRR</sequence>
<dbReference type="SUPFAM" id="SSF88713">
    <property type="entry name" value="Glycoside hydrolase/deacetylase"/>
    <property type="match status" value="1"/>
</dbReference>
<protein>
    <submittedName>
        <fullName evidence="7">Alpha-mannosidase</fullName>
        <ecNumber evidence="7">3.2.1.24</ecNumber>
    </submittedName>
</protein>
<dbReference type="Pfam" id="PF18438">
    <property type="entry name" value="Glyco_hydro_38"/>
    <property type="match status" value="1"/>
</dbReference>
<dbReference type="Pfam" id="PF09261">
    <property type="entry name" value="Alpha-mann_mid"/>
    <property type="match status" value="1"/>
</dbReference>
<gene>
    <name evidence="7" type="ORF">J2W91_003398</name>
</gene>
<evidence type="ECO:0000256" key="2">
    <source>
        <dbReference type="ARBA" id="ARBA00022723"/>
    </source>
</evidence>
<accession>A0AAP5LMS5</accession>
<dbReference type="InterPro" id="IPR011682">
    <property type="entry name" value="Glyco_hydro_38_C"/>
</dbReference>
<organism evidence="7 8">
    <name type="scientific">Paenibacillus amylolyticus</name>
    <dbReference type="NCBI Taxonomy" id="1451"/>
    <lineage>
        <taxon>Bacteria</taxon>
        <taxon>Bacillati</taxon>
        <taxon>Bacillota</taxon>
        <taxon>Bacilli</taxon>
        <taxon>Bacillales</taxon>
        <taxon>Paenibacillaceae</taxon>
        <taxon>Paenibacillus</taxon>
    </lineage>
</organism>
<dbReference type="GO" id="GO:0009313">
    <property type="term" value="P:oligosaccharide catabolic process"/>
    <property type="evidence" value="ECO:0007669"/>
    <property type="project" value="TreeGrafter"/>
</dbReference>
<dbReference type="Gene3D" id="2.70.98.30">
    <property type="entry name" value="Golgi alpha-mannosidase II, domain 4"/>
    <property type="match status" value="1"/>
</dbReference>
<dbReference type="Pfam" id="PF17677">
    <property type="entry name" value="Glyco_hydro38C2"/>
    <property type="match status" value="1"/>
</dbReference>
<dbReference type="Proteomes" id="UP001254832">
    <property type="component" value="Unassembled WGS sequence"/>
</dbReference>
<dbReference type="PANTHER" id="PTHR46017:SF2">
    <property type="entry name" value="MANNOSYLGLYCERATE HYDROLASE"/>
    <property type="match status" value="1"/>
</dbReference>
<evidence type="ECO:0000259" key="6">
    <source>
        <dbReference type="SMART" id="SM00872"/>
    </source>
</evidence>
<dbReference type="Gene3D" id="2.60.40.2210">
    <property type="match status" value="1"/>
</dbReference>
<dbReference type="InterPro" id="IPR000602">
    <property type="entry name" value="Glyco_hydro_38_N"/>
</dbReference>
<keyword evidence="3 7" id="KW-0378">Hydrolase</keyword>
<proteinExistence type="inferred from homology"/>
<dbReference type="Pfam" id="PF07748">
    <property type="entry name" value="Glyco_hydro_38C"/>
    <property type="match status" value="1"/>
</dbReference>
<dbReference type="EMBL" id="JAVDTR010000009">
    <property type="protein sequence ID" value="MDR6724912.1"/>
    <property type="molecule type" value="Genomic_DNA"/>
</dbReference>
<dbReference type="Gene3D" id="3.20.110.10">
    <property type="entry name" value="Glycoside hydrolase 38, N terminal domain"/>
    <property type="match status" value="1"/>
</dbReference>
<feature type="region of interest" description="Disordered" evidence="5">
    <location>
        <begin position="1"/>
        <end position="30"/>
    </location>
</feature>
<comment type="caution">
    <text evidence="7">The sequence shown here is derived from an EMBL/GenBank/DDBJ whole genome shotgun (WGS) entry which is preliminary data.</text>
</comment>